<comment type="caution">
    <text evidence="2">The sequence shown here is derived from an EMBL/GenBank/DDBJ whole genome shotgun (WGS) entry which is preliminary data.</text>
</comment>
<reference evidence="2" key="1">
    <citation type="journal article" date="2020" name="mSystems">
        <title>Genome- and Community-Level Interaction Insights into Carbon Utilization and Element Cycling Functions of Hydrothermarchaeota in Hydrothermal Sediment.</title>
        <authorList>
            <person name="Zhou Z."/>
            <person name="Liu Y."/>
            <person name="Xu W."/>
            <person name="Pan J."/>
            <person name="Luo Z.H."/>
            <person name="Li M."/>
        </authorList>
    </citation>
    <scope>NUCLEOTIDE SEQUENCE [LARGE SCALE GENOMIC DNA]</scope>
    <source>
        <strain evidence="2">HyVt-507</strain>
    </source>
</reference>
<name>A0A7C3GB49_9BACT</name>
<proteinExistence type="predicted"/>
<accession>A0A7C3GB49</accession>
<dbReference type="GO" id="GO:0015562">
    <property type="term" value="F:efflux transmembrane transporter activity"/>
    <property type="evidence" value="ECO:0007669"/>
    <property type="project" value="InterPro"/>
</dbReference>
<dbReference type="SUPFAM" id="SSF56954">
    <property type="entry name" value="Outer membrane efflux proteins (OEP)"/>
    <property type="match status" value="1"/>
</dbReference>
<evidence type="ECO:0000256" key="1">
    <source>
        <dbReference type="SAM" id="Coils"/>
    </source>
</evidence>
<dbReference type="AlphaFoldDB" id="A0A7C3GB49"/>
<keyword evidence="1" id="KW-0175">Coiled coil</keyword>
<dbReference type="Gene3D" id="1.20.1600.10">
    <property type="entry name" value="Outer membrane efflux proteins (OEP)"/>
    <property type="match status" value="1"/>
</dbReference>
<dbReference type="Proteomes" id="UP000886390">
    <property type="component" value="Unassembled WGS sequence"/>
</dbReference>
<dbReference type="InterPro" id="IPR010131">
    <property type="entry name" value="MdtP/NodT-like"/>
</dbReference>
<organism evidence="2">
    <name type="scientific">Sulfurimonas autotrophica</name>
    <dbReference type="NCBI Taxonomy" id="202747"/>
    <lineage>
        <taxon>Bacteria</taxon>
        <taxon>Pseudomonadati</taxon>
        <taxon>Campylobacterota</taxon>
        <taxon>Epsilonproteobacteria</taxon>
        <taxon>Campylobacterales</taxon>
        <taxon>Sulfurimonadaceae</taxon>
        <taxon>Sulfurimonas</taxon>
    </lineage>
</organism>
<sequence length="354" mass="40370">NALKVQSAAQKSEITTRYKNPTLGLEASQFAQDGVSSNEGGYRVELTQPIRLWGVGEDRENLGKAQEQSAKKSVTLAKATFVRDLSLHYVAYKRLVHLQELAAEELVIAQKIAAISKARFENGTIARVKYLQAKMDMQRIKNSVNRLDIAKTDAYYNLLAFAGLTLQRDIEADYSFALKKSDETSKSPELEYLYASERVAAAKAELNANKLEWVDLRAEFENEPDQDIYRVGVNIPLVIFNAKRQEKQIAKLQSKQQTLLYEQKENANSFTLKKIEKLIERLTLVQQSTKELQASQLELLLMYEDGYKIANIDLIELQLIKNQMISTKEKLIDIDTQKEKNIIEYNYLTGAYNE</sequence>
<dbReference type="EMBL" id="DRNH01000075">
    <property type="protein sequence ID" value="HFB53355.1"/>
    <property type="molecule type" value="Genomic_DNA"/>
</dbReference>
<protein>
    <submittedName>
        <fullName evidence="2">TolC family protein</fullName>
    </submittedName>
</protein>
<feature type="non-terminal residue" evidence="2">
    <location>
        <position position="1"/>
    </location>
</feature>
<dbReference type="PANTHER" id="PTHR30203">
    <property type="entry name" value="OUTER MEMBRANE CATION EFFLUX PROTEIN"/>
    <property type="match status" value="1"/>
</dbReference>
<evidence type="ECO:0000313" key="2">
    <source>
        <dbReference type="EMBL" id="HFB53355.1"/>
    </source>
</evidence>
<feature type="coiled-coil region" evidence="1">
    <location>
        <begin position="242"/>
        <end position="281"/>
    </location>
</feature>
<gene>
    <name evidence="2" type="ORF">ENJ67_01365</name>
</gene>